<evidence type="ECO:0000256" key="5">
    <source>
        <dbReference type="RuleBase" id="RU361279"/>
    </source>
</evidence>
<evidence type="ECO:0000256" key="2">
    <source>
        <dbReference type="ARBA" id="ARBA00022741"/>
    </source>
</evidence>
<evidence type="ECO:0000256" key="4">
    <source>
        <dbReference type="PIRSR" id="PIRSR006806-1"/>
    </source>
</evidence>
<reference evidence="6 7" key="1">
    <citation type="submission" date="2017-08" db="EMBL/GenBank/DDBJ databases">
        <title>Complete Genome Sequence of Mesoplasma chauliocola.</title>
        <authorList>
            <person name="Knight T.F.Jr."/>
            <person name="Citino T."/>
        </authorList>
    </citation>
    <scope>NUCLEOTIDE SEQUENCE [LARGE SCALE GENOMIC DNA]</scope>
    <source>
        <strain evidence="6 7">CHPA-2</strain>
    </source>
</reference>
<evidence type="ECO:0000256" key="3">
    <source>
        <dbReference type="ARBA" id="ARBA00022840"/>
    </source>
</evidence>
<protein>
    <recommendedName>
        <fullName evidence="5">5-formyltetrahydrofolate cyclo-ligase</fullName>
        <ecNumber evidence="5">6.3.3.2</ecNumber>
    </recommendedName>
</protein>
<dbReference type="AlphaFoldDB" id="A0A249SN36"/>
<keyword evidence="2 4" id="KW-0547">Nucleotide-binding</keyword>
<feature type="binding site" evidence="4">
    <location>
        <position position="55"/>
    </location>
    <ligand>
        <name>substrate</name>
    </ligand>
</feature>
<organism evidence="6 7">
    <name type="scientific">Mesoplasma chauliocola</name>
    <dbReference type="NCBI Taxonomy" id="216427"/>
    <lineage>
        <taxon>Bacteria</taxon>
        <taxon>Bacillati</taxon>
        <taxon>Mycoplasmatota</taxon>
        <taxon>Mollicutes</taxon>
        <taxon>Entomoplasmatales</taxon>
        <taxon>Entomoplasmataceae</taxon>
        <taxon>Mesoplasma</taxon>
    </lineage>
</organism>
<dbReference type="Gene3D" id="3.40.50.10420">
    <property type="entry name" value="NagB/RpiA/CoA transferase-like"/>
    <property type="match status" value="1"/>
</dbReference>
<dbReference type="RefSeq" id="WP_051412731.1">
    <property type="nucleotide sequence ID" value="NZ_CP023173.1"/>
</dbReference>
<keyword evidence="5" id="KW-0460">Magnesium</keyword>
<sequence>MNNKNQIRDKFLKTRSFLSKSYKEEVNKIIERKVNHYIERYNLTKIAIYISTENEPNTLNIIEKSLQKGIEVYVPLISNENNMEFRKITNLETDLELNKTFNILQPKSHCELLPNGNYINTMFMPLVAFDLYLNRLGMGKGFYDRWINENKYIGYKIGLSASSQLSNEAIEAEEFDVRLDNVITEKEIYVPFVEKEEEFDYDVTYSVFNDETIIG</sequence>
<dbReference type="KEGG" id="mchc:CK556_01390"/>
<dbReference type="STRING" id="1336232.GCA_000518825_00154"/>
<evidence type="ECO:0000256" key="1">
    <source>
        <dbReference type="ARBA" id="ARBA00010638"/>
    </source>
</evidence>
<name>A0A249SN36_9MOLU</name>
<feature type="binding site" evidence="4">
    <location>
        <position position="50"/>
    </location>
    <ligand>
        <name>substrate</name>
    </ligand>
</feature>
<comment type="catalytic activity">
    <reaction evidence="5">
        <text>(6S)-5-formyl-5,6,7,8-tetrahydrofolate + ATP = (6R)-5,10-methenyltetrahydrofolate + ADP + phosphate</text>
        <dbReference type="Rhea" id="RHEA:10488"/>
        <dbReference type="ChEBI" id="CHEBI:30616"/>
        <dbReference type="ChEBI" id="CHEBI:43474"/>
        <dbReference type="ChEBI" id="CHEBI:57455"/>
        <dbReference type="ChEBI" id="CHEBI:57457"/>
        <dbReference type="ChEBI" id="CHEBI:456216"/>
        <dbReference type="EC" id="6.3.3.2"/>
    </reaction>
</comment>
<dbReference type="EMBL" id="CP023173">
    <property type="protein sequence ID" value="ASZ09009.1"/>
    <property type="molecule type" value="Genomic_DNA"/>
</dbReference>
<dbReference type="PANTHER" id="PTHR23407:SF1">
    <property type="entry name" value="5-FORMYLTETRAHYDROFOLATE CYCLO-LIGASE"/>
    <property type="match status" value="1"/>
</dbReference>
<comment type="similarity">
    <text evidence="1 5">Belongs to the 5-formyltetrahydrofolate cyclo-ligase family.</text>
</comment>
<dbReference type="SUPFAM" id="SSF100950">
    <property type="entry name" value="NagB/RpiA/CoA transferase-like"/>
    <property type="match status" value="1"/>
</dbReference>
<keyword evidence="7" id="KW-1185">Reference proteome</keyword>
<dbReference type="PANTHER" id="PTHR23407">
    <property type="entry name" value="ATPASE INHIBITOR/5-FORMYLTETRAHYDROFOLATE CYCLO-LIGASE"/>
    <property type="match status" value="1"/>
</dbReference>
<dbReference type="InterPro" id="IPR037171">
    <property type="entry name" value="NagB/RpiA_transferase-like"/>
</dbReference>
<dbReference type="InterPro" id="IPR024185">
    <property type="entry name" value="FTHF_cligase-like_sf"/>
</dbReference>
<feature type="binding site" evidence="4">
    <location>
        <begin position="4"/>
        <end position="8"/>
    </location>
    <ligand>
        <name>ATP</name>
        <dbReference type="ChEBI" id="CHEBI:30616"/>
    </ligand>
</feature>
<dbReference type="GO" id="GO:0009396">
    <property type="term" value="P:folic acid-containing compound biosynthetic process"/>
    <property type="evidence" value="ECO:0007669"/>
    <property type="project" value="TreeGrafter"/>
</dbReference>
<dbReference type="Pfam" id="PF01812">
    <property type="entry name" value="5-FTHF_cyc-lig"/>
    <property type="match status" value="1"/>
</dbReference>
<dbReference type="PIRSF" id="PIRSF006806">
    <property type="entry name" value="FTHF_cligase"/>
    <property type="match status" value="1"/>
</dbReference>
<dbReference type="GO" id="GO:0005524">
    <property type="term" value="F:ATP binding"/>
    <property type="evidence" value="ECO:0007669"/>
    <property type="project" value="UniProtKB-KW"/>
</dbReference>
<keyword evidence="5" id="KW-0479">Metal-binding</keyword>
<comment type="cofactor">
    <cofactor evidence="5">
        <name>Mg(2+)</name>
        <dbReference type="ChEBI" id="CHEBI:18420"/>
    </cofactor>
</comment>
<gene>
    <name evidence="6" type="ORF">CK556_01390</name>
</gene>
<dbReference type="EC" id="6.3.3.2" evidence="5"/>
<dbReference type="NCBIfam" id="TIGR02727">
    <property type="entry name" value="MTHFS_bact"/>
    <property type="match status" value="1"/>
</dbReference>
<dbReference type="GO" id="GO:0035999">
    <property type="term" value="P:tetrahydrofolate interconversion"/>
    <property type="evidence" value="ECO:0007669"/>
    <property type="project" value="TreeGrafter"/>
</dbReference>
<dbReference type="GO" id="GO:0046872">
    <property type="term" value="F:metal ion binding"/>
    <property type="evidence" value="ECO:0007669"/>
    <property type="project" value="UniProtKB-KW"/>
</dbReference>
<accession>A0A249SN36</accession>
<evidence type="ECO:0000313" key="6">
    <source>
        <dbReference type="EMBL" id="ASZ09009.1"/>
    </source>
</evidence>
<evidence type="ECO:0000313" key="7">
    <source>
        <dbReference type="Proteomes" id="UP000232229"/>
    </source>
</evidence>
<feature type="binding site" evidence="4">
    <location>
        <begin position="135"/>
        <end position="143"/>
    </location>
    <ligand>
        <name>ATP</name>
        <dbReference type="ChEBI" id="CHEBI:30616"/>
    </ligand>
</feature>
<dbReference type="Proteomes" id="UP000232229">
    <property type="component" value="Chromosome"/>
</dbReference>
<dbReference type="GO" id="GO:0030272">
    <property type="term" value="F:5-formyltetrahydrofolate cyclo-ligase activity"/>
    <property type="evidence" value="ECO:0007669"/>
    <property type="project" value="UniProtKB-EC"/>
</dbReference>
<dbReference type="InterPro" id="IPR002698">
    <property type="entry name" value="FTHF_cligase"/>
</dbReference>
<proteinExistence type="inferred from homology"/>
<keyword evidence="6" id="KW-0436">Ligase</keyword>
<keyword evidence="3 4" id="KW-0067">ATP-binding</keyword>